<dbReference type="AlphaFoldDB" id="A0A563VNK5"/>
<proteinExistence type="predicted"/>
<protein>
    <submittedName>
        <fullName evidence="2">Putative Anti-sigma factor antagonist</fullName>
    </submittedName>
</protein>
<dbReference type="Proteomes" id="UP000320055">
    <property type="component" value="Unassembled WGS sequence"/>
</dbReference>
<dbReference type="InterPro" id="IPR036513">
    <property type="entry name" value="STAS_dom_sf"/>
</dbReference>
<dbReference type="OrthoDB" id="9796076at2"/>
<evidence type="ECO:0000313" key="2">
    <source>
        <dbReference type="EMBL" id="VEP13008.1"/>
    </source>
</evidence>
<dbReference type="Pfam" id="PF01740">
    <property type="entry name" value="STAS"/>
    <property type="match status" value="1"/>
</dbReference>
<dbReference type="EMBL" id="CAACVJ010000088">
    <property type="protein sequence ID" value="VEP13008.1"/>
    <property type="molecule type" value="Genomic_DNA"/>
</dbReference>
<gene>
    <name evidence="2" type="ORF">H1P_1780001</name>
</gene>
<accession>A0A563VNK5</accession>
<dbReference type="RefSeq" id="WP_144871214.1">
    <property type="nucleotide sequence ID" value="NZ_LR213929.1"/>
</dbReference>
<sequence length="109" mass="12786">MIEIVKIIQPSGQLDNNNINLLHKEVMNFLTRGVQIILIDFQDVTYIDLDSVEFLKIILYDVHNHQGYFYICSLNEQVYTTFKVTNNTSIFNPLTDRKEFEETVLSKIL</sequence>
<organism evidence="2 3">
    <name type="scientific">Hyella patelloides LEGE 07179</name>
    <dbReference type="NCBI Taxonomy" id="945734"/>
    <lineage>
        <taxon>Bacteria</taxon>
        <taxon>Bacillati</taxon>
        <taxon>Cyanobacteriota</taxon>
        <taxon>Cyanophyceae</taxon>
        <taxon>Pleurocapsales</taxon>
        <taxon>Hyellaceae</taxon>
        <taxon>Hyella</taxon>
    </lineage>
</organism>
<feature type="domain" description="STAS" evidence="1">
    <location>
        <begin position="1"/>
        <end position="109"/>
    </location>
</feature>
<dbReference type="PROSITE" id="PS50801">
    <property type="entry name" value="STAS"/>
    <property type="match status" value="1"/>
</dbReference>
<name>A0A563VNK5_9CYAN</name>
<reference evidence="2 3" key="1">
    <citation type="submission" date="2019-01" db="EMBL/GenBank/DDBJ databases">
        <authorList>
            <person name="Brito A."/>
        </authorList>
    </citation>
    <scope>NUCLEOTIDE SEQUENCE [LARGE SCALE GENOMIC DNA]</scope>
    <source>
        <strain evidence="2">1</strain>
    </source>
</reference>
<dbReference type="InterPro" id="IPR002645">
    <property type="entry name" value="STAS_dom"/>
</dbReference>
<dbReference type="SUPFAM" id="SSF52091">
    <property type="entry name" value="SpoIIaa-like"/>
    <property type="match status" value="1"/>
</dbReference>
<dbReference type="CDD" id="cd07043">
    <property type="entry name" value="STAS_anti-anti-sigma_factors"/>
    <property type="match status" value="1"/>
</dbReference>
<evidence type="ECO:0000313" key="3">
    <source>
        <dbReference type="Proteomes" id="UP000320055"/>
    </source>
</evidence>
<dbReference type="Gene3D" id="3.30.750.24">
    <property type="entry name" value="STAS domain"/>
    <property type="match status" value="1"/>
</dbReference>
<evidence type="ECO:0000259" key="1">
    <source>
        <dbReference type="PROSITE" id="PS50801"/>
    </source>
</evidence>
<keyword evidence="3" id="KW-1185">Reference proteome</keyword>